<dbReference type="PANTHER" id="PTHR12701">
    <property type="entry name" value="BCR-ASSOCIATED PROTEIN, BAP"/>
    <property type="match status" value="1"/>
</dbReference>
<keyword evidence="5 11" id="KW-0256">Endoplasmic reticulum</keyword>
<comment type="similarity">
    <text evidence="2 11">Belongs to the BCAP29/BCAP31 family.</text>
</comment>
<dbReference type="GO" id="GO:0070973">
    <property type="term" value="P:protein localization to endoplasmic reticulum exit site"/>
    <property type="evidence" value="ECO:0007669"/>
    <property type="project" value="UniProtKB-UniRule"/>
</dbReference>
<evidence type="ECO:0000259" key="14">
    <source>
        <dbReference type="Pfam" id="PF18035"/>
    </source>
</evidence>
<keyword evidence="9 12" id="KW-0175">Coiled coil</keyword>
<feature type="transmembrane region" description="Helical" evidence="11">
    <location>
        <begin position="104"/>
        <end position="121"/>
    </location>
</feature>
<dbReference type="Pfam" id="PF05529">
    <property type="entry name" value="Bap31"/>
    <property type="match status" value="1"/>
</dbReference>
<dbReference type="EMBL" id="SUNJ01000608">
    <property type="protein sequence ID" value="TPP67505.1"/>
    <property type="molecule type" value="Genomic_DNA"/>
</dbReference>
<evidence type="ECO:0000256" key="8">
    <source>
        <dbReference type="ARBA" id="ARBA00022989"/>
    </source>
</evidence>
<name>A0A504Z466_FASGI</name>
<evidence type="ECO:0000256" key="5">
    <source>
        <dbReference type="ARBA" id="ARBA00022824"/>
    </source>
</evidence>
<evidence type="ECO:0000256" key="9">
    <source>
        <dbReference type="ARBA" id="ARBA00023054"/>
    </source>
</evidence>
<dbReference type="GO" id="GO:0006886">
    <property type="term" value="P:intracellular protein transport"/>
    <property type="evidence" value="ECO:0007669"/>
    <property type="project" value="UniProtKB-UniRule"/>
</dbReference>
<reference evidence="15 16" key="1">
    <citation type="submission" date="2019-04" db="EMBL/GenBank/DDBJ databases">
        <title>Annotation for the trematode Fasciola gigantica.</title>
        <authorList>
            <person name="Choi Y.-J."/>
        </authorList>
    </citation>
    <scope>NUCLEOTIDE SEQUENCE [LARGE SCALE GENOMIC DNA]</scope>
    <source>
        <strain evidence="15">Uganda_cow_1</strain>
    </source>
</reference>
<evidence type="ECO:0000256" key="10">
    <source>
        <dbReference type="ARBA" id="ARBA00023136"/>
    </source>
</evidence>
<dbReference type="AlphaFoldDB" id="A0A504Z466"/>
<protein>
    <recommendedName>
        <fullName evidence="11">Endoplasmic reticulum transmembrane protein</fullName>
    </recommendedName>
</protein>
<feature type="domain" description="BAP29/BAP31 transmembrane" evidence="13">
    <location>
        <begin position="2"/>
        <end position="135"/>
    </location>
</feature>
<comment type="subcellular location">
    <subcellularLocation>
        <location evidence="1 11">Endoplasmic reticulum membrane</location>
        <topology evidence="1 11">Multi-pass membrane protein</topology>
    </subcellularLocation>
</comment>
<dbReference type="Pfam" id="PF18035">
    <property type="entry name" value="Bap31_Bap29_C"/>
    <property type="match status" value="1"/>
</dbReference>
<keyword evidence="10 11" id="KW-0472">Membrane</keyword>
<dbReference type="PANTHER" id="PTHR12701:SF20">
    <property type="entry name" value="ENDOPLASMIC RETICULUM TRANSMEMBRANE PROTEIN"/>
    <property type="match status" value="1"/>
</dbReference>
<keyword evidence="8 11" id="KW-1133">Transmembrane helix</keyword>
<keyword evidence="6 11" id="KW-0931">ER-Golgi transport</keyword>
<comment type="function">
    <text evidence="11">May play a role in anterograde transport of membrane proteins from the endoplasmic reticulum to the Golgi.</text>
</comment>
<feature type="transmembrane region" description="Helical" evidence="11">
    <location>
        <begin position="45"/>
        <end position="65"/>
    </location>
</feature>
<evidence type="ECO:0000256" key="7">
    <source>
        <dbReference type="ARBA" id="ARBA00022927"/>
    </source>
</evidence>
<dbReference type="InterPro" id="IPR040463">
    <property type="entry name" value="BAP29/BAP31_N"/>
</dbReference>
<keyword evidence="3 11" id="KW-0813">Transport</keyword>
<comment type="caution">
    <text evidence="15">The sequence shown here is derived from an EMBL/GenBank/DDBJ whole genome shotgun (WGS) entry which is preliminary data.</text>
</comment>
<evidence type="ECO:0000256" key="6">
    <source>
        <dbReference type="ARBA" id="ARBA00022892"/>
    </source>
</evidence>
<feature type="coiled-coil region" evidence="12">
    <location>
        <begin position="124"/>
        <end position="218"/>
    </location>
</feature>
<dbReference type="GO" id="GO:0006888">
    <property type="term" value="P:endoplasmic reticulum to Golgi vesicle-mediated transport"/>
    <property type="evidence" value="ECO:0007669"/>
    <property type="project" value="UniProtKB-UniRule"/>
</dbReference>
<organism evidence="15 16">
    <name type="scientific">Fasciola gigantica</name>
    <name type="common">Giant liver fluke</name>
    <dbReference type="NCBI Taxonomy" id="46835"/>
    <lineage>
        <taxon>Eukaryota</taxon>
        <taxon>Metazoa</taxon>
        <taxon>Spiralia</taxon>
        <taxon>Lophotrochozoa</taxon>
        <taxon>Platyhelminthes</taxon>
        <taxon>Trematoda</taxon>
        <taxon>Digenea</taxon>
        <taxon>Plagiorchiida</taxon>
        <taxon>Echinostomata</taxon>
        <taxon>Echinostomatoidea</taxon>
        <taxon>Fasciolidae</taxon>
        <taxon>Fasciola</taxon>
    </lineage>
</organism>
<dbReference type="Gene3D" id="1.20.5.110">
    <property type="match status" value="1"/>
</dbReference>
<proteinExistence type="inferred from homology"/>
<sequence length="232" mass="27103">MLWHLTAAFLYLEMFLFFILLSPLVSTRSWAKLFKLHWVQSLTTFSKYYFNLFLMLLVIVLVEAVRQVMNQRSAYNELKAHPSELRPETESLYLMRMFRAQRNLYIAGFALFMWFLCRRLINVINEHAQMCASQEASIKQAQNASAAAEKWMKAAGAEESEATKELKEVIEDLEDQLKREKEAHATLSNDFKVLKKQAEQTSREYDRVSTECQELQRRLDILSGSTPDKKSD</sequence>
<dbReference type="GO" id="GO:0005789">
    <property type="term" value="C:endoplasmic reticulum membrane"/>
    <property type="evidence" value="ECO:0007669"/>
    <property type="project" value="UniProtKB-SubCell"/>
</dbReference>
<evidence type="ECO:0000259" key="13">
    <source>
        <dbReference type="Pfam" id="PF05529"/>
    </source>
</evidence>
<accession>A0A504Z466</accession>
<evidence type="ECO:0000256" key="11">
    <source>
        <dbReference type="RuleBase" id="RU367026"/>
    </source>
</evidence>
<dbReference type="OrthoDB" id="435607at2759"/>
<keyword evidence="7 11" id="KW-0653">Protein transport</keyword>
<keyword evidence="15" id="KW-0675">Receptor</keyword>
<evidence type="ECO:0000256" key="12">
    <source>
        <dbReference type="SAM" id="Coils"/>
    </source>
</evidence>
<feature type="domain" description="Bap31/Bap29 cytoplasmic coiled-coil" evidence="14">
    <location>
        <begin position="170"/>
        <end position="232"/>
    </location>
</feature>
<dbReference type="InterPro" id="IPR041672">
    <property type="entry name" value="Bap31/Bap29_C"/>
</dbReference>
<evidence type="ECO:0000313" key="16">
    <source>
        <dbReference type="Proteomes" id="UP000316759"/>
    </source>
</evidence>
<keyword evidence="16" id="KW-1185">Reference proteome</keyword>
<dbReference type="STRING" id="46835.A0A504Z466"/>
<dbReference type="Proteomes" id="UP000316759">
    <property type="component" value="Unassembled WGS sequence"/>
</dbReference>
<gene>
    <name evidence="15" type="ORF">FGIG_08362</name>
</gene>
<evidence type="ECO:0000256" key="3">
    <source>
        <dbReference type="ARBA" id="ARBA00022448"/>
    </source>
</evidence>
<feature type="transmembrane region" description="Helical" evidence="11">
    <location>
        <begin position="7"/>
        <end position="25"/>
    </location>
</feature>
<keyword evidence="4 11" id="KW-0812">Transmembrane</keyword>
<evidence type="ECO:0000313" key="15">
    <source>
        <dbReference type="EMBL" id="TPP67505.1"/>
    </source>
</evidence>
<dbReference type="InterPro" id="IPR008417">
    <property type="entry name" value="BAP29/BAP31"/>
</dbReference>
<evidence type="ECO:0000256" key="4">
    <source>
        <dbReference type="ARBA" id="ARBA00022692"/>
    </source>
</evidence>
<evidence type="ECO:0000256" key="2">
    <source>
        <dbReference type="ARBA" id="ARBA00007956"/>
    </source>
</evidence>
<evidence type="ECO:0000256" key="1">
    <source>
        <dbReference type="ARBA" id="ARBA00004477"/>
    </source>
</evidence>